<keyword evidence="5" id="KW-0547">Nucleotide-binding</keyword>
<proteinExistence type="predicted"/>
<feature type="transmembrane region" description="Helical" evidence="10">
    <location>
        <begin position="259"/>
        <end position="288"/>
    </location>
</feature>
<dbReference type="SUPFAM" id="SSF52540">
    <property type="entry name" value="P-loop containing nucleoside triphosphate hydrolases"/>
    <property type="match status" value="1"/>
</dbReference>
<dbReference type="FunFam" id="3.40.50.300:FF:000221">
    <property type="entry name" value="Multidrug ABC transporter ATP-binding protein"/>
    <property type="match status" value="1"/>
</dbReference>
<dbReference type="SUPFAM" id="SSF90123">
    <property type="entry name" value="ABC transporter transmembrane region"/>
    <property type="match status" value="1"/>
</dbReference>
<dbReference type="SMART" id="SM00382">
    <property type="entry name" value="AAA"/>
    <property type="match status" value="1"/>
</dbReference>
<evidence type="ECO:0000313" key="15">
    <source>
        <dbReference type="Proteomes" id="UP000285951"/>
    </source>
</evidence>
<evidence type="ECO:0000256" key="10">
    <source>
        <dbReference type="SAM" id="Phobius"/>
    </source>
</evidence>
<gene>
    <name evidence="14" type="ORF">DWB62_009005</name>
    <name evidence="13" type="ORF">GNY23_09005</name>
</gene>
<dbReference type="InterPro" id="IPR027417">
    <property type="entry name" value="P-loop_NTPase"/>
</dbReference>
<reference evidence="14 15" key="1">
    <citation type="submission" date="2019-11" db="EMBL/GenBank/DDBJ databases">
        <title>Draft genome sequence of Labilibaculum sp. strain SYP isolated from Black Sea.</title>
        <authorList>
            <person name="Yadav S."/>
            <person name="Villanueva L."/>
        </authorList>
    </citation>
    <scope>NUCLEOTIDE SEQUENCE [LARGE SCALE GENOMIC DNA]</scope>
    <source>
        <strain evidence="14 15">44</strain>
    </source>
</reference>
<keyword evidence="6 13" id="KW-0067">ATP-binding</keyword>
<feature type="domain" description="ABC transmembrane type-1" evidence="12">
    <location>
        <begin position="22"/>
        <end position="306"/>
    </location>
</feature>
<dbReference type="PROSITE" id="PS50929">
    <property type="entry name" value="ABC_TM1F"/>
    <property type="match status" value="1"/>
</dbReference>
<dbReference type="GO" id="GO:0005524">
    <property type="term" value="F:ATP binding"/>
    <property type="evidence" value="ECO:0007669"/>
    <property type="project" value="UniProtKB-KW"/>
</dbReference>
<evidence type="ECO:0000256" key="6">
    <source>
        <dbReference type="ARBA" id="ARBA00022840"/>
    </source>
</evidence>
<dbReference type="EMBL" id="QTZN02000017">
    <property type="protein sequence ID" value="MVB07154.1"/>
    <property type="molecule type" value="Genomic_DNA"/>
</dbReference>
<dbReference type="PANTHER" id="PTHR24221:SF397">
    <property type="entry name" value="ABC TRANSPORTER, ATP-BINDING TRANSMEMBRANE PROTEIN"/>
    <property type="match status" value="1"/>
</dbReference>
<evidence type="ECO:0000313" key="14">
    <source>
        <dbReference type="EMBL" id="MVB07154.1"/>
    </source>
</evidence>
<dbReference type="Pfam" id="PF00005">
    <property type="entry name" value="ABC_tran"/>
    <property type="match status" value="1"/>
</dbReference>
<dbReference type="Gene3D" id="3.40.50.300">
    <property type="entry name" value="P-loop containing nucleotide triphosphate hydrolases"/>
    <property type="match status" value="1"/>
</dbReference>
<dbReference type="GO" id="GO:0016887">
    <property type="term" value="F:ATP hydrolysis activity"/>
    <property type="evidence" value="ECO:0007669"/>
    <property type="project" value="InterPro"/>
</dbReference>
<dbReference type="CDD" id="cd07346">
    <property type="entry name" value="ABC_6TM_exporters"/>
    <property type="match status" value="1"/>
</dbReference>
<feature type="domain" description="ABC transporter" evidence="11">
    <location>
        <begin position="338"/>
        <end position="572"/>
    </location>
</feature>
<dbReference type="Gene3D" id="1.20.1560.10">
    <property type="entry name" value="ABC transporter type 1, transmembrane domain"/>
    <property type="match status" value="1"/>
</dbReference>
<evidence type="ECO:0000259" key="11">
    <source>
        <dbReference type="PROSITE" id="PS50893"/>
    </source>
</evidence>
<sequence length="581" mass="65322">MFNILEKRFALTHKGTKDFVKGVFFTTLLDIVLMFPAVFVFLFLEDYIRPIINPSAAITNGLWYYTLLGVIFMIVMWAIARLQYRSTFTTVYDESANRRISLAEKLRKLPLAFFGEKNLSDLTSTIMDDSTELEHTFSHAVPQMFASIISMVLIGIGMFFYNWQLSLALFWVIPFAAIVILISKKLLHNEFQVNYQNKRDVSEQIQEGLDTIQEIKSYNREDAYLNELQQNLNIYEKQLIKGELLAGGLVNTSQSLLKLGLASVIIVGVQLLSAGTIDLFMYLIFLVIASRIYSPVNEVFNNLAALFYLDIRINRMNEMEALPIQQGKTNFKPENYDIEFRNVCFSYQTGKQVLQNVSFLAKQGEVTALVGPSGGGKSTSVKLAARFWDIDKGNILLGGYDVGTIDPETLLQYYSVVFQDVVLFNASVIDNIRVGKMDATDEEVIQVAKLAQCDEFICKMYNGYQTVIGENGETLSGGERQRISIARALLKNAPIVLLDEATASLDVENETKIQAGISALIKDKTVLIIAHRMRTVTNAGKIVVLENGTVAEIGSPDELKKQNGIFSKMVERQMAVQSIYR</sequence>
<evidence type="ECO:0000256" key="3">
    <source>
        <dbReference type="ARBA" id="ARBA00022475"/>
    </source>
</evidence>
<name>A0A7M4D5M0_9BACT</name>
<keyword evidence="2" id="KW-0813">Transport</keyword>
<dbReference type="Proteomes" id="UP000462449">
    <property type="component" value="Unassembled WGS sequence"/>
</dbReference>
<dbReference type="InterPro" id="IPR003439">
    <property type="entry name" value="ABC_transporter-like_ATP-bd"/>
</dbReference>
<dbReference type="InterPro" id="IPR017871">
    <property type="entry name" value="ABC_transporter-like_CS"/>
</dbReference>
<keyword evidence="15" id="KW-1185">Reference proteome</keyword>
<feature type="transmembrane region" description="Helical" evidence="10">
    <location>
        <begin position="62"/>
        <end position="80"/>
    </location>
</feature>
<dbReference type="InterPro" id="IPR003593">
    <property type="entry name" value="AAA+_ATPase"/>
</dbReference>
<keyword evidence="3" id="KW-1003">Cell membrane</keyword>
<dbReference type="InterPro" id="IPR036640">
    <property type="entry name" value="ABC1_TM_sf"/>
</dbReference>
<keyword evidence="7 10" id="KW-1133">Transmembrane helix</keyword>
<dbReference type="PROSITE" id="PS00211">
    <property type="entry name" value="ABC_TRANSPORTER_1"/>
    <property type="match status" value="1"/>
</dbReference>
<evidence type="ECO:0000256" key="4">
    <source>
        <dbReference type="ARBA" id="ARBA00022692"/>
    </source>
</evidence>
<evidence type="ECO:0000313" key="13">
    <source>
        <dbReference type="EMBL" id="MUP37949.1"/>
    </source>
</evidence>
<evidence type="ECO:0000313" key="16">
    <source>
        <dbReference type="Proteomes" id="UP000462449"/>
    </source>
</evidence>
<keyword evidence="8 10" id="KW-0472">Membrane</keyword>
<protein>
    <submittedName>
        <fullName evidence="13">ATP-binding cassette domain-containing protein</fullName>
    </submittedName>
</protein>
<dbReference type="Proteomes" id="UP000285951">
    <property type="component" value="Unassembled WGS sequence"/>
</dbReference>
<feature type="transmembrane region" description="Helical" evidence="10">
    <location>
        <begin position="20"/>
        <end position="42"/>
    </location>
</feature>
<dbReference type="GO" id="GO:0140359">
    <property type="term" value="F:ABC-type transporter activity"/>
    <property type="evidence" value="ECO:0007669"/>
    <property type="project" value="InterPro"/>
</dbReference>
<comment type="caution">
    <text evidence="13">The sequence shown here is derived from an EMBL/GenBank/DDBJ whole genome shotgun (WGS) entry which is preliminary data.</text>
</comment>
<accession>A0A7M4D5M0</accession>
<dbReference type="OrthoDB" id="9762778at2"/>
<dbReference type="PROSITE" id="PS50893">
    <property type="entry name" value="ABC_TRANSPORTER_2"/>
    <property type="match status" value="1"/>
</dbReference>
<dbReference type="PANTHER" id="PTHR24221">
    <property type="entry name" value="ATP-BINDING CASSETTE SUB-FAMILY B"/>
    <property type="match status" value="1"/>
</dbReference>
<evidence type="ECO:0000256" key="9">
    <source>
        <dbReference type="SAM" id="Coils"/>
    </source>
</evidence>
<comment type="subcellular location">
    <subcellularLocation>
        <location evidence="1">Cell membrane</location>
        <topology evidence="1">Multi-pass membrane protein</topology>
    </subcellularLocation>
</comment>
<evidence type="ECO:0000256" key="8">
    <source>
        <dbReference type="ARBA" id="ARBA00023136"/>
    </source>
</evidence>
<evidence type="ECO:0000256" key="5">
    <source>
        <dbReference type="ARBA" id="ARBA00022741"/>
    </source>
</evidence>
<keyword evidence="9" id="KW-0175">Coiled coil</keyword>
<evidence type="ECO:0000256" key="7">
    <source>
        <dbReference type="ARBA" id="ARBA00022989"/>
    </source>
</evidence>
<dbReference type="RefSeq" id="WP_156195694.1">
    <property type="nucleotide sequence ID" value="NZ_QTZN02000017.1"/>
</dbReference>
<evidence type="ECO:0000256" key="2">
    <source>
        <dbReference type="ARBA" id="ARBA00022448"/>
    </source>
</evidence>
<dbReference type="AlphaFoldDB" id="A0A7M4D5M0"/>
<evidence type="ECO:0000259" key="12">
    <source>
        <dbReference type="PROSITE" id="PS50929"/>
    </source>
</evidence>
<dbReference type="GO" id="GO:0034040">
    <property type="term" value="F:ATPase-coupled lipid transmembrane transporter activity"/>
    <property type="evidence" value="ECO:0007669"/>
    <property type="project" value="TreeGrafter"/>
</dbReference>
<reference evidence="13 16" key="2">
    <citation type="submission" date="2019-12" db="EMBL/GenBank/DDBJ databases">
        <title>Draft genome sequence of Labilibaculum sp. strain 44 isolated from deep waters of Black Sea.</title>
        <authorList>
            <person name="Yadav S."/>
            <person name="Villanueva L."/>
        </authorList>
    </citation>
    <scope>NUCLEOTIDE SEQUENCE [LARGE SCALE GENOMIC DNA]</scope>
    <source>
        <strain evidence="13 16">44</strain>
    </source>
</reference>
<organism evidence="13 16">
    <name type="scientific">Labilibaculum euxinus</name>
    <dbReference type="NCBI Taxonomy" id="2686357"/>
    <lineage>
        <taxon>Bacteria</taxon>
        <taxon>Pseudomonadati</taxon>
        <taxon>Bacteroidota</taxon>
        <taxon>Bacteroidia</taxon>
        <taxon>Marinilabiliales</taxon>
        <taxon>Marinifilaceae</taxon>
        <taxon>Labilibaculum</taxon>
    </lineage>
</organism>
<dbReference type="InterPro" id="IPR039421">
    <property type="entry name" value="Type_1_exporter"/>
</dbReference>
<evidence type="ECO:0000256" key="1">
    <source>
        <dbReference type="ARBA" id="ARBA00004651"/>
    </source>
</evidence>
<dbReference type="GO" id="GO:0005886">
    <property type="term" value="C:plasma membrane"/>
    <property type="evidence" value="ECO:0007669"/>
    <property type="project" value="UniProtKB-SubCell"/>
</dbReference>
<keyword evidence="4 10" id="KW-0812">Transmembrane</keyword>
<dbReference type="InterPro" id="IPR011527">
    <property type="entry name" value="ABC1_TM_dom"/>
</dbReference>
<feature type="transmembrane region" description="Helical" evidence="10">
    <location>
        <begin position="169"/>
        <end position="187"/>
    </location>
</feature>
<feature type="coiled-coil region" evidence="9">
    <location>
        <begin position="218"/>
        <end position="245"/>
    </location>
</feature>
<feature type="transmembrane region" description="Helical" evidence="10">
    <location>
        <begin position="144"/>
        <end position="163"/>
    </location>
</feature>
<dbReference type="Pfam" id="PF00664">
    <property type="entry name" value="ABC_membrane"/>
    <property type="match status" value="1"/>
</dbReference>
<dbReference type="EMBL" id="WOTW01000017">
    <property type="protein sequence ID" value="MUP37949.1"/>
    <property type="molecule type" value="Genomic_DNA"/>
</dbReference>